<dbReference type="Pfam" id="PF23036">
    <property type="entry name" value="TRAPPC10_1st"/>
    <property type="match status" value="1"/>
</dbReference>
<evidence type="ECO:0000256" key="1">
    <source>
        <dbReference type="ARBA" id="ARBA00004555"/>
    </source>
</evidence>
<reference evidence="9 10" key="1">
    <citation type="submission" date="2018-10" db="EMBL/GenBank/DDBJ databases">
        <title>Fifty Aureobasidium pullulans genomes reveal a recombining polyextremotolerant generalist.</title>
        <authorList>
            <person name="Gostincar C."/>
            <person name="Turk M."/>
            <person name="Zajc J."/>
            <person name="Gunde-Cimerman N."/>
        </authorList>
    </citation>
    <scope>NUCLEOTIDE SEQUENCE [LARGE SCALE GENOMIC DNA]</scope>
    <source>
        <strain evidence="9 10">EXF-10081</strain>
    </source>
</reference>
<dbReference type="PANTHER" id="PTHR13251:SF3">
    <property type="entry name" value="TRAFFICKING PROTEIN PARTICLE COMPLEX SUBUNIT 10"/>
    <property type="match status" value="1"/>
</dbReference>
<feature type="compositionally biased region" description="Polar residues" evidence="4">
    <location>
        <begin position="512"/>
        <end position="521"/>
    </location>
</feature>
<dbReference type="Pfam" id="PF24965">
    <property type="entry name" value="TRS130_4HB"/>
    <property type="match status" value="1"/>
</dbReference>
<feature type="region of interest" description="Disordered" evidence="4">
    <location>
        <begin position="1562"/>
        <end position="1606"/>
    </location>
</feature>
<feature type="domain" description="DUF7076" evidence="7">
    <location>
        <begin position="804"/>
        <end position="919"/>
    </location>
</feature>
<dbReference type="Pfam" id="PF23273">
    <property type="entry name" value="DUF7076"/>
    <property type="match status" value="1"/>
</dbReference>
<evidence type="ECO:0000256" key="3">
    <source>
        <dbReference type="ARBA" id="ARBA00023034"/>
    </source>
</evidence>
<accession>A0AB74JQU2</accession>
<keyword evidence="3" id="KW-0333">Golgi apparatus</keyword>
<dbReference type="InterPro" id="IPR056913">
    <property type="entry name" value="TRAPPC10/Trs130_N"/>
</dbReference>
<name>A0AB74JQU2_AURPU</name>
<feature type="compositionally biased region" description="Low complexity" evidence="4">
    <location>
        <begin position="541"/>
        <end position="556"/>
    </location>
</feature>
<evidence type="ECO:0000313" key="9">
    <source>
        <dbReference type="EMBL" id="THX26925.1"/>
    </source>
</evidence>
<evidence type="ECO:0000256" key="4">
    <source>
        <dbReference type="SAM" id="MobiDB-lite"/>
    </source>
</evidence>
<dbReference type="InterPro" id="IPR055505">
    <property type="entry name" value="DUF7077"/>
</dbReference>
<feature type="region of interest" description="Disordered" evidence="4">
    <location>
        <begin position="60"/>
        <end position="90"/>
    </location>
</feature>
<dbReference type="EMBL" id="QZAT01000072">
    <property type="protein sequence ID" value="THX26925.1"/>
    <property type="molecule type" value="Genomic_DNA"/>
</dbReference>
<feature type="compositionally biased region" description="Basic and acidic residues" evidence="4">
    <location>
        <begin position="172"/>
        <end position="181"/>
    </location>
</feature>
<feature type="domain" description="TRAPPC10/Trs130 N-terminal" evidence="6">
    <location>
        <begin position="88"/>
        <end position="417"/>
    </location>
</feature>
<sequence>MESTLSSKVTVEYHDPSGIFPLISRDLASRLPLRNLNWKSPSRPLRSIGALHVEFVPDAQTEASESDKLQRVDSYGSRAGAPSVAKERRHQIPGLRQTPYLRMYLLRCDDKDTYKASSRQLLRDWLRDTAPPSQSSSNVNKSEDHDAAEWLILHVVIPDTIAASEPRWTAASKKEPDELVERPSSTTKWPGKSTRTVLDKIRADFTASSKSGPERIAQIRLQKKDVPPQLLPQTPVTQPYIESPQEQENAWQDLIAKFKALILMSFDLRVSQYEDDIREKDSQRALPGWNFCTFFTLKEGLARGFESVGLVEDALAIYDELSAGLDSALRDNEPGAAQGTFLGNLDDQKNSIQEIVGAQPGASKLEQLISQFQEMFDQPLDLTKKDYRGAIVSSTISLFDFRLYIFARQRTLLLRLGAGSGNLQQARPSSTRGGPKDDNLTYAAEVCKRAALFAATNARALRNGLTEGSDNNSHIPSLVDNIASSWTHAVLDQVLSETASKDFPSSGERASLPSQNQTPSVLSKKEGNFNFPQGANTHPNRTSSLQRSVSSSSQLTPQTIYENERYAKSSPSSQPDTVTTSGSGVAILASGRAQLFLTQRRIIEALAKQKGWQSGWAAIKAAQSLANVDLDGTGDAAPAVDGDAPEASLPSAETAKLLLSAPLSAAIASLEEFRAAYERLSQLAVSHFTTANHTKSADSVISDLAILKYQLGDVAQAATYFQRASATFLKTSWSYVHGEMLRIYAKCLKDLHRRDEYMRVMLSLLGKVIGHRMTKAVPRVRGPSAWLDEDTVDVTGVLDELVNFSEEMPYNFTASMSDFFANIDVSPEVTHHPDKDGFSLNIRVKHLLDEDLTIDRVRLRLTLISDASQDVILQTDGPVHLKRGVAKIQVHSNVTTYGHYLVDKLVLESRKLHFSHEFQPKPQTTPLGITNASASERRPSVSGPSLLIYPHGDSLEARVTLAKEIHIDKIRSIVVAVATGRNQAESVDLRLKSASAGLRLHTADAEIIDNDHKQLDTSQAGTLRLGAVELQTHVKIRVPYSTERSLDELTVKLEATYQTSQGTFAYLRTSAVSAALPLDVDVNDIFKSQALFSRFSIRTTNGIPLQITNVQVQESQAYGVRALPCPLPMIVFDKQPAGLTYKITRKEAEHAELDKKEASLALAVEYIRSDEAVFEKLGDMLEKAVATSPFVALRRLLVPTLLNRAKSHAPPQQLEQAVLLKELQIPSYESMGWERIVASLPSDKFQSLDDWLQEWHSNNPKLHLDESTGAALTRKITLSVEVPTVDVLHTVTVHLDSKDSSDAVIIGRPLPTTLTIKHTRRWASTAPASNAPLAFSYTIDTPVDGPWLVAGPKRSRFNFKADEEETKVSLVLVPLRPGMHLLPSVDIQPVSTSVEKSGAEGMSRLLSPGQNNAPTEDETAQPLVSCETDYRNSGETVLVVRDARTTTVTVRDRDIMPALQRIPTATESVRASVDSTRTSRIQSSLPRELSWSYDLTRLCLSHSKTYHTSSLDPTISPQQQQPLLSPHQQQTNPPTAIMTRNRTFLVLIVVTITSFFGKMAWDKRDPSKSSSSGSSRKKRSANSASNKDRKVDTYDPEVGRGSFFDD</sequence>
<feature type="compositionally biased region" description="Polar residues" evidence="4">
    <location>
        <begin position="530"/>
        <end position="540"/>
    </location>
</feature>
<dbReference type="InterPro" id="IPR022233">
    <property type="entry name" value="TRAPPC10/Trs130_C"/>
</dbReference>
<comment type="subcellular location">
    <subcellularLocation>
        <location evidence="1">Golgi apparatus</location>
    </subcellularLocation>
</comment>
<comment type="caution">
    <text evidence="9">The sequence shown here is derived from an EMBL/GenBank/DDBJ whole genome shotgun (WGS) entry which is preliminary data.</text>
</comment>
<evidence type="ECO:0000259" key="5">
    <source>
        <dbReference type="Pfam" id="PF12584"/>
    </source>
</evidence>
<evidence type="ECO:0000313" key="10">
    <source>
        <dbReference type="Proteomes" id="UP000310374"/>
    </source>
</evidence>
<gene>
    <name evidence="9" type="ORF">D6D12_05834</name>
</gene>
<feature type="domain" description="DUF7077" evidence="8">
    <location>
        <begin position="953"/>
        <end position="1072"/>
    </location>
</feature>
<dbReference type="Proteomes" id="UP000310374">
    <property type="component" value="Unassembled WGS sequence"/>
</dbReference>
<dbReference type="InterPro" id="IPR055504">
    <property type="entry name" value="DUF7076"/>
</dbReference>
<dbReference type="GO" id="GO:0005829">
    <property type="term" value="C:cytosol"/>
    <property type="evidence" value="ECO:0007669"/>
    <property type="project" value="GOC"/>
</dbReference>
<organism evidence="9 10">
    <name type="scientific">Aureobasidium pullulans</name>
    <name type="common">Black yeast</name>
    <name type="synonym">Pullularia pullulans</name>
    <dbReference type="NCBI Taxonomy" id="5580"/>
    <lineage>
        <taxon>Eukaryota</taxon>
        <taxon>Fungi</taxon>
        <taxon>Dikarya</taxon>
        <taxon>Ascomycota</taxon>
        <taxon>Pezizomycotina</taxon>
        <taxon>Dothideomycetes</taxon>
        <taxon>Dothideomycetidae</taxon>
        <taxon>Dothideales</taxon>
        <taxon>Saccotheciaceae</taxon>
        <taxon>Aureobasidium</taxon>
    </lineage>
</organism>
<feature type="region of interest" description="Disordered" evidence="4">
    <location>
        <begin position="167"/>
        <end position="192"/>
    </location>
</feature>
<feature type="region of interest" description="Disordered" evidence="4">
    <location>
        <begin position="500"/>
        <end position="557"/>
    </location>
</feature>
<feature type="region of interest" description="Disordered" evidence="4">
    <location>
        <begin position="1507"/>
        <end position="1536"/>
    </location>
</feature>
<dbReference type="PANTHER" id="PTHR13251">
    <property type="entry name" value="EPILEPSY HOLOPROSENCEPHALY CANDIDATE 1/TMEM1"/>
    <property type="match status" value="1"/>
</dbReference>
<evidence type="ECO:0000256" key="2">
    <source>
        <dbReference type="ARBA" id="ARBA00022448"/>
    </source>
</evidence>
<evidence type="ECO:0000259" key="8">
    <source>
        <dbReference type="Pfam" id="PF23274"/>
    </source>
</evidence>
<dbReference type="GO" id="GO:0006891">
    <property type="term" value="P:intra-Golgi vesicle-mediated transport"/>
    <property type="evidence" value="ECO:0007669"/>
    <property type="project" value="TreeGrafter"/>
</dbReference>
<dbReference type="Pfam" id="PF23274">
    <property type="entry name" value="DUF7077"/>
    <property type="match status" value="1"/>
</dbReference>
<evidence type="ECO:0000259" key="7">
    <source>
        <dbReference type="Pfam" id="PF23273"/>
    </source>
</evidence>
<proteinExistence type="predicted"/>
<dbReference type="InterPro" id="IPR045126">
    <property type="entry name" value="TRAPPC10/Trs130"/>
</dbReference>
<feature type="compositionally biased region" description="Polar residues" evidence="4">
    <location>
        <begin position="183"/>
        <end position="192"/>
    </location>
</feature>
<dbReference type="GO" id="GO:1990071">
    <property type="term" value="C:TRAPPII protein complex"/>
    <property type="evidence" value="ECO:0007669"/>
    <property type="project" value="InterPro"/>
</dbReference>
<feature type="compositionally biased region" description="Low complexity" evidence="4">
    <location>
        <begin position="1516"/>
        <end position="1530"/>
    </location>
</feature>
<feature type="domain" description="TRAPPC10/Trs130 C-terminal" evidence="5">
    <location>
        <begin position="1280"/>
        <end position="1440"/>
    </location>
</feature>
<keyword evidence="2" id="KW-0813">Transport</keyword>
<dbReference type="GO" id="GO:0034498">
    <property type="term" value="P:early endosome to Golgi transport"/>
    <property type="evidence" value="ECO:0007669"/>
    <property type="project" value="TreeGrafter"/>
</dbReference>
<evidence type="ECO:0000259" key="6">
    <source>
        <dbReference type="Pfam" id="PF23036"/>
    </source>
</evidence>
<evidence type="ECO:0008006" key="11">
    <source>
        <dbReference type="Google" id="ProtNLM"/>
    </source>
</evidence>
<protein>
    <recommendedName>
        <fullName evidence="11">TMEM1 family protein-like protein</fullName>
    </recommendedName>
</protein>
<dbReference type="Pfam" id="PF12584">
    <property type="entry name" value="TRAPPC10"/>
    <property type="match status" value="1"/>
</dbReference>